<organism evidence="1 2">
    <name type="scientific">Sutterella wadsworthensis HGA0223</name>
    <dbReference type="NCBI Taxonomy" id="1203554"/>
    <lineage>
        <taxon>Bacteria</taxon>
        <taxon>Pseudomonadati</taxon>
        <taxon>Pseudomonadota</taxon>
        <taxon>Betaproteobacteria</taxon>
        <taxon>Burkholderiales</taxon>
        <taxon>Sutterellaceae</taxon>
        <taxon>Sutterella</taxon>
    </lineage>
</organism>
<dbReference type="Proteomes" id="UP000014400">
    <property type="component" value="Unassembled WGS sequence"/>
</dbReference>
<dbReference type="AlphaFoldDB" id="S3B849"/>
<dbReference type="eggNOG" id="COG4681">
    <property type="taxonomic scope" value="Bacteria"/>
</dbReference>
<dbReference type="Gene3D" id="3.10.640.10">
    <property type="entry name" value="Restriction endonuclease-like alpha-beta roll domain"/>
    <property type="match status" value="1"/>
</dbReference>
<dbReference type="InterPro" id="IPR011335">
    <property type="entry name" value="Restrct_endonuc-II-like"/>
</dbReference>
<dbReference type="InterPro" id="IPR009822">
    <property type="entry name" value="YaeQ"/>
</dbReference>
<dbReference type="STRING" id="1203554.HMPREF1476_02370"/>
<dbReference type="SUPFAM" id="SSF52980">
    <property type="entry name" value="Restriction endonuclease-like"/>
    <property type="match status" value="1"/>
</dbReference>
<dbReference type="PANTHER" id="PTHR38784">
    <property type="entry name" value="SUCROSE PHOSPHORYLASE"/>
    <property type="match status" value="1"/>
</dbReference>
<name>S3B849_9BURK</name>
<dbReference type="PANTHER" id="PTHR38784:SF1">
    <property type="entry name" value="SUCROSE PHOSPHORYLASE"/>
    <property type="match status" value="1"/>
</dbReference>
<dbReference type="HOGENOM" id="CLU_096741_0_0_4"/>
<dbReference type="InterPro" id="IPR038590">
    <property type="entry name" value="YaeQ_sf"/>
</dbReference>
<accession>S3B849</accession>
<proteinExistence type="predicted"/>
<sequence>MALGATVYKAQLSISDLDRNWYGEPVLTLARHPSETETRLMLRVLAWCMRAGEKLEFGRGLSTDGDPALWELDDTGAIIDWVELGVPDLRTVRKAAGKSEHVLVLAYDEARTAPWWESLKGDFSKISKLAVVLIHDDEAKALGSMATRNMKLAVTIQDGVFWVSNDHSSLQIDPEWLKREDERWT</sequence>
<evidence type="ECO:0008006" key="3">
    <source>
        <dbReference type="Google" id="ProtNLM"/>
    </source>
</evidence>
<dbReference type="PIRSF" id="PIRSF011484">
    <property type="entry name" value="YaeQ"/>
    <property type="match status" value="1"/>
</dbReference>
<comment type="caution">
    <text evidence="1">The sequence shown here is derived from an EMBL/GenBank/DDBJ whole genome shotgun (WGS) entry which is preliminary data.</text>
</comment>
<gene>
    <name evidence="1" type="ORF">HMPREF1476_02370</name>
</gene>
<dbReference type="SMART" id="SM01322">
    <property type="entry name" value="YaeQ"/>
    <property type="match status" value="1"/>
</dbReference>
<protein>
    <recommendedName>
        <fullName evidence="3">YaeQ family protein</fullName>
    </recommendedName>
</protein>
<keyword evidence="2" id="KW-1185">Reference proteome</keyword>
<dbReference type="PATRIC" id="fig|1203554.3.peg.2450"/>
<evidence type="ECO:0000313" key="1">
    <source>
        <dbReference type="EMBL" id="EPD97533.1"/>
    </source>
</evidence>
<dbReference type="Pfam" id="PF07152">
    <property type="entry name" value="YaeQ"/>
    <property type="match status" value="1"/>
</dbReference>
<evidence type="ECO:0000313" key="2">
    <source>
        <dbReference type="Proteomes" id="UP000014400"/>
    </source>
</evidence>
<dbReference type="EMBL" id="ATCF01000038">
    <property type="protein sequence ID" value="EPD97533.1"/>
    <property type="molecule type" value="Genomic_DNA"/>
</dbReference>
<dbReference type="RefSeq" id="WP_016475337.1">
    <property type="nucleotide sequence ID" value="NZ_KE150482.1"/>
</dbReference>
<reference evidence="1 2" key="1">
    <citation type="submission" date="2013-04" db="EMBL/GenBank/DDBJ databases">
        <title>The Genome Sequence of Sutterella wadsworthensis HGA0223.</title>
        <authorList>
            <consortium name="The Broad Institute Genomics Platform"/>
            <person name="Earl A."/>
            <person name="Ward D."/>
            <person name="Feldgarden M."/>
            <person name="Gevers D."/>
            <person name="Schmidt T.M."/>
            <person name="Dover J."/>
            <person name="Dai D."/>
            <person name="Walker B."/>
            <person name="Young S."/>
            <person name="Zeng Q."/>
            <person name="Gargeya S."/>
            <person name="Fitzgerald M."/>
            <person name="Haas B."/>
            <person name="Abouelleil A."/>
            <person name="Allen A.W."/>
            <person name="Alvarado L."/>
            <person name="Arachchi H.M."/>
            <person name="Berlin A.M."/>
            <person name="Chapman S.B."/>
            <person name="Gainer-Dewar J."/>
            <person name="Goldberg J."/>
            <person name="Griggs A."/>
            <person name="Gujja S."/>
            <person name="Hansen M."/>
            <person name="Howarth C."/>
            <person name="Imamovic A."/>
            <person name="Ireland A."/>
            <person name="Larimer J."/>
            <person name="McCowan C."/>
            <person name="Murphy C."/>
            <person name="Pearson M."/>
            <person name="Poon T.W."/>
            <person name="Priest M."/>
            <person name="Roberts A."/>
            <person name="Saif S."/>
            <person name="Shea T."/>
            <person name="Sisk P."/>
            <person name="Sykes S."/>
            <person name="Wortman J."/>
            <person name="Nusbaum C."/>
            <person name="Birren B."/>
        </authorList>
    </citation>
    <scope>NUCLEOTIDE SEQUENCE [LARGE SCALE GENOMIC DNA]</scope>
    <source>
        <strain evidence="1 2">HGA0223</strain>
    </source>
</reference>